<sequence length="144" mass="15860">MATGAMAACQRHRHCNHESKPEICGQKIHPSHGFSPTACVLQLEAKSKLQLEAKSKRAMLKPNNTHISILSPPPTPNPTKSLPHRGPNEWSSLTCMVHAAHDGPVLLPSFSFPSGTLEMVQRKAASLSHFYFGLQCKTLLRILY</sequence>
<proteinExistence type="predicted"/>
<reference evidence="2" key="1">
    <citation type="submission" date="2020-05" db="EMBL/GenBank/DDBJ databases">
        <title>WGS assembly of Panicum virgatum.</title>
        <authorList>
            <person name="Lovell J.T."/>
            <person name="Jenkins J."/>
            <person name="Shu S."/>
            <person name="Juenger T.E."/>
            <person name="Schmutz J."/>
        </authorList>
    </citation>
    <scope>NUCLEOTIDE SEQUENCE</scope>
    <source>
        <strain evidence="2">AP13</strain>
    </source>
</reference>
<organism evidence="2 3">
    <name type="scientific">Panicum virgatum</name>
    <name type="common">Blackwell switchgrass</name>
    <dbReference type="NCBI Taxonomy" id="38727"/>
    <lineage>
        <taxon>Eukaryota</taxon>
        <taxon>Viridiplantae</taxon>
        <taxon>Streptophyta</taxon>
        <taxon>Embryophyta</taxon>
        <taxon>Tracheophyta</taxon>
        <taxon>Spermatophyta</taxon>
        <taxon>Magnoliopsida</taxon>
        <taxon>Liliopsida</taxon>
        <taxon>Poales</taxon>
        <taxon>Poaceae</taxon>
        <taxon>PACMAD clade</taxon>
        <taxon>Panicoideae</taxon>
        <taxon>Panicodae</taxon>
        <taxon>Paniceae</taxon>
        <taxon>Panicinae</taxon>
        <taxon>Panicum</taxon>
        <taxon>Panicum sect. Hiantes</taxon>
    </lineage>
</organism>
<evidence type="ECO:0000313" key="2">
    <source>
        <dbReference type="EMBL" id="KAG2599296.1"/>
    </source>
</evidence>
<feature type="region of interest" description="Disordered" evidence="1">
    <location>
        <begin position="65"/>
        <end position="85"/>
    </location>
</feature>
<dbReference type="AlphaFoldDB" id="A0A8T0SSQ8"/>
<comment type="caution">
    <text evidence="2">The sequence shown here is derived from an EMBL/GenBank/DDBJ whole genome shotgun (WGS) entry which is preliminary data.</text>
</comment>
<dbReference type="Proteomes" id="UP000823388">
    <property type="component" value="Chromosome 5K"/>
</dbReference>
<keyword evidence="3" id="KW-1185">Reference proteome</keyword>
<gene>
    <name evidence="2" type="ORF">PVAP13_5KG380163</name>
</gene>
<name>A0A8T0SSQ8_PANVG</name>
<evidence type="ECO:0000256" key="1">
    <source>
        <dbReference type="SAM" id="MobiDB-lite"/>
    </source>
</evidence>
<accession>A0A8T0SSQ8</accession>
<dbReference type="EMBL" id="CM029045">
    <property type="protein sequence ID" value="KAG2599296.1"/>
    <property type="molecule type" value="Genomic_DNA"/>
</dbReference>
<protein>
    <submittedName>
        <fullName evidence="2">Uncharacterized protein</fullName>
    </submittedName>
</protein>
<evidence type="ECO:0000313" key="3">
    <source>
        <dbReference type="Proteomes" id="UP000823388"/>
    </source>
</evidence>